<proteinExistence type="predicted"/>
<keyword evidence="2" id="KW-1185">Reference proteome</keyword>
<dbReference type="Pfam" id="PF13455">
    <property type="entry name" value="MUG113"/>
    <property type="match status" value="1"/>
</dbReference>
<evidence type="ECO:0000313" key="2">
    <source>
        <dbReference type="Proteomes" id="UP000183653"/>
    </source>
</evidence>
<gene>
    <name evidence="1" type="ORF">SAMN04490197_3391</name>
</gene>
<name>A0A1H2G8V5_9PSED</name>
<dbReference type="OrthoDB" id="5917870at2"/>
<dbReference type="RefSeq" id="WP_057723454.1">
    <property type="nucleotide sequence ID" value="NZ_JYLM01000004.1"/>
</dbReference>
<dbReference type="AlphaFoldDB" id="A0A1H2G8V5"/>
<organism evidence="1 2">
    <name type="scientific">Pseudomonas orientalis</name>
    <dbReference type="NCBI Taxonomy" id="76758"/>
    <lineage>
        <taxon>Bacteria</taxon>
        <taxon>Pseudomonadati</taxon>
        <taxon>Pseudomonadota</taxon>
        <taxon>Gammaproteobacteria</taxon>
        <taxon>Pseudomonadales</taxon>
        <taxon>Pseudomonadaceae</taxon>
        <taxon>Pseudomonas</taxon>
    </lineage>
</organism>
<dbReference type="EMBL" id="LT629782">
    <property type="protein sequence ID" value="SDU16063.1"/>
    <property type="molecule type" value="Genomic_DNA"/>
</dbReference>
<dbReference type="Proteomes" id="UP000183653">
    <property type="component" value="Chromosome I"/>
</dbReference>
<reference evidence="1 2" key="1">
    <citation type="submission" date="2016-10" db="EMBL/GenBank/DDBJ databases">
        <authorList>
            <person name="Varghese N."/>
            <person name="Submissions S."/>
        </authorList>
    </citation>
    <scope>NUCLEOTIDE SEQUENCE [LARGE SCALE GENOMIC DNA]</scope>
    <source>
        <strain evidence="1 2">BS2775</strain>
    </source>
</reference>
<sequence>MKFYRFDPQKLVMPVKHDVQVDSDLAGLILQVRPKDCIVLAGWDARAQVGNVRAFGIVMTVDRESGRAKILWREADVTLRPSSNGRRYWVQAKHWFAFAPDVVNRYGLPDLHAEYFPDIAGFDIPAPPPPVKGVSRPSNSPTGGYVYVIRSKLGFKIGKTIHLKARTRLFEVKLPFPISLEHYAWFDDYSHAERSFHITYQAKRLEGEWFDLDASDLEQIKTFGKSVPVAGL</sequence>
<evidence type="ECO:0000313" key="1">
    <source>
        <dbReference type="EMBL" id="SDU16063.1"/>
    </source>
</evidence>
<accession>A0A1H2G8V5</accession>
<protein>
    <submittedName>
        <fullName evidence="1">T5orf172 domain-containing protein</fullName>
    </submittedName>
</protein>